<evidence type="ECO:0000256" key="1">
    <source>
        <dbReference type="SAM" id="MobiDB-lite"/>
    </source>
</evidence>
<dbReference type="AlphaFoldDB" id="A0A545T3P7"/>
<proteinExistence type="predicted"/>
<reference evidence="2 3" key="1">
    <citation type="submission" date="2019-06" db="EMBL/GenBank/DDBJ databases">
        <title>Whole genome sequence for Cellvibrionaceae sp. R142.</title>
        <authorList>
            <person name="Wang G."/>
        </authorList>
    </citation>
    <scope>NUCLEOTIDE SEQUENCE [LARGE SCALE GENOMIC DNA]</scope>
    <source>
        <strain evidence="2 3">R142</strain>
    </source>
</reference>
<keyword evidence="3" id="KW-1185">Reference proteome</keyword>
<feature type="region of interest" description="Disordered" evidence="1">
    <location>
        <begin position="558"/>
        <end position="577"/>
    </location>
</feature>
<dbReference type="RefSeq" id="WP_142928618.1">
    <property type="nucleotide sequence ID" value="NZ_ML660099.1"/>
</dbReference>
<gene>
    <name evidence="2" type="ORF">FKG94_19565</name>
</gene>
<accession>A0A545T3P7</accession>
<dbReference type="Proteomes" id="UP000319732">
    <property type="component" value="Unassembled WGS sequence"/>
</dbReference>
<evidence type="ECO:0000313" key="3">
    <source>
        <dbReference type="Proteomes" id="UP000319732"/>
    </source>
</evidence>
<protein>
    <recommendedName>
        <fullName evidence="4">GTPase</fullName>
    </recommendedName>
</protein>
<sequence length="577" mass="63955">MSSETVSHLLSQFILPAQDVKALSFCKSPRAAKVKQWAQTLPATRMNRTGALLYQALPEVVRLNTSAENRLEMLEGLRPYVQQCIQGLSKDFLNQPLLLPEGALKMATVAQALQKHMTSGYLLVIRDLCAKPKINKSPLLQKLVLALHRAVTGLGLSLLRSYQLYTPVPAQCWLNLHTLYKLAGKLDLLEQVVPDVMATDVQASTIQRTYLRALMLACARPNQLRQNEVNALYEALGNWVTLVSFNAGREQHRENLFVVNLSADIAPMYKSRFQGSMDDDTRELDVRQLLAALKKQKDHKEGGEQIIPIPAEISPALLDHILDTWGTVRQRSFERRLANGELEVTVGIASLHFHITDGLPFTRFLGDAAAPGQAPSAFRARGDSGERWSADSFETATGDDTAEDIGAAAAVHILDASPGGYCLDWREQVSVQVRAGEVLGLREPGRKKWSIAVVRWLRQNRGATQLGVQILAPSATPYGACMVRSAGGGYTEYMRVLMLPELRAANRPASLLTAAVPFQEYCKVKLNQRGEEQIVQLTRKILTTASVSQFSFRHLDTGKKNQQQHQSKEFASVWNSV</sequence>
<organism evidence="2 3">
    <name type="scientific">Exilibacterium tricleocarpae</name>
    <dbReference type="NCBI Taxonomy" id="2591008"/>
    <lineage>
        <taxon>Bacteria</taxon>
        <taxon>Pseudomonadati</taxon>
        <taxon>Pseudomonadota</taxon>
        <taxon>Gammaproteobacteria</taxon>
        <taxon>Cellvibrionales</taxon>
        <taxon>Cellvibrionaceae</taxon>
        <taxon>Exilibacterium</taxon>
    </lineage>
</organism>
<name>A0A545T3P7_9GAMM</name>
<dbReference type="EMBL" id="VHSG01000020">
    <property type="protein sequence ID" value="TQV71842.1"/>
    <property type="molecule type" value="Genomic_DNA"/>
</dbReference>
<evidence type="ECO:0008006" key="4">
    <source>
        <dbReference type="Google" id="ProtNLM"/>
    </source>
</evidence>
<dbReference type="OrthoDB" id="5724405at2"/>
<evidence type="ECO:0000313" key="2">
    <source>
        <dbReference type="EMBL" id="TQV71842.1"/>
    </source>
</evidence>
<comment type="caution">
    <text evidence="2">The sequence shown here is derived from an EMBL/GenBank/DDBJ whole genome shotgun (WGS) entry which is preliminary data.</text>
</comment>